<gene>
    <name evidence="2" type="primary">7782m</name>
</gene>
<reference evidence="2" key="1">
    <citation type="submission" date="2015-10" db="EMBL/GenBank/DDBJ databases">
        <title>Evolution of the mating-type locus in an isomorphic haploid-diploid life cycle and isogamy.</title>
        <authorList>
            <person name="Yamazaki T."/>
            <person name="Suzuki R."/>
            <person name="Ichihara K."/>
            <person name="Toyoda A."/>
            <person name="Kuwano K."/>
            <person name="Kawano S."/>
        </authorList>
    </citation>
    <scope>NUCLEOTIDE SEQUENCE</scope>
    <source>
        <strain evidence="2">MGEC-2</strain>
    </source>
</reference>
<dbReference type="AlphaFoldDB" id="A0A1C9ZQB4"/>
<evidence type="ECO:0000256" key="1">
    <source>
        <dbReference type="SAM" id="SignalP"/>
    </source>
</evidence>
<evidence type="ECO:0000313" key="2">
    <source>
        <dbReference type="EMBL" id="BAV58221.1"/>
    </source>
</evidence>
<organism evidence="2">
    <name type="scientific">Ulva partita</name>
    <dbReference type="NCBI Taxonomy" id="1605170"/>
    <lineage>
        <taxon>Eukaryota</taxon>
        <taxon>Viridiplantae</taxon>
        <taxon>Chlorophyta</taxon>
        <taxon>core chlorophytes</taxon>
        <taxon>Ulvophyceae</taxon>
        <taxon>OUU clade</taxon>
        <taxon>Ulvales</taxon>
        <taxon>Ulvaceae</taxon>
        <taxon>Ulva</taxon>
    </lineage>
</organism>
<name>A0A1C9ZQB4_9CHLO</name>
<accession>A0A1C9ZQB4</accession>
<feature type="signal peptide" evidence="1">
    <location>
        <begin position="1"/>
        <end position="16"/>
    </location>
</feature>
<feature type="chain" id="PRO_5008896854" evidence="1">
    <location>
        <begin position="17"/>
        <end position="33"/>
    </location>
</feature>
<keyword evidence="1" id="KW-0732">Signal</keyword>
<sequence length="33" mass="3697">MRLFVTCLQILHSVMLQCCPCGAMQTSAYHAHC</sequence>
<dbReference type="EMBL" id="LC088533">
    <property type="protein sequence ID" value="BAV58221.1"/>
    <property type="molecule type" value="mRNA"/>
</dbReference>
<proteinExistence type="evidence at transcript level"/>
<protein>
    <submittedName>
        <fullName evidence="2">Uncharacterized protein</fullName>
    </submittedName>
</protein>